<evidence type="ECO:0000313" key="4">
    <source>
        <dbReference type="Proteomes" id="UP000277580"/>
    </source>
</evidence>
<keyword evidence="4" id="KW-1185">Reference proteome</keyword>
<accession>A0A3N4KSZ9</accession>
<proteinExistence type="predicted"/>
<sequence length="230" mass="26184">MTKRKSLGDDAERAFWDEQMEKDLVDTFLVEVRNGKRAENGFKKESYSRVAHFINEEAQSLSDAYTTAKDKRKDHYQCLKGTTARRRGERPPKHQVRKHRKGGVDGVPGSLLVRQQGVKVGMEQRPSVDGVSVSRYLLVVFTVVIFELDFRNIWSGRNRFGNGSALTFRLLTECQYDVERGSFEVLVILGVAIGGADGFEEGMSKREEVPPYPRAVGLRIITHRFLHHQT</sequence>
<evidence type="ECO:0000256" key="1">
    <source>
        <dbReference type="SAM" id="MobiDB-lite"/>
    </source>
</evidence>
<dbReference type="InterPro" id="IPR024752">
    <property type="entry name" value="Myb/SANT-like_dom"/>
</dbReference>
<feature type="region of interest" description="Disordered" evidence="1">
    <location>
        <begin position="82"/>
        <end position="102"/>
    </location>
</feature>
<dbReference type="InParanoid" id="A0A3N4KSZ9"/>
<evidence type="ECO:0000313" key="3">
    <source>
        <dbReference type="EMBL" id="RPB12422.1"/>
    </source>
</evidence>
<feature type="domain" description="Myb/SANT-like" evidence="2">
    <location>
        <begin position="16"/>
        <end position="79"/>
    </location>
</feature>
<gene>
    <name evidence="3" type="ORF">P167DRAFT_545648</name>
</gene>
<dbReference type="Pfam" id="PF12776">
    <property type="entry name" value="Myb_DNA-bind_3"/>
    <property type="match status" value="1"/>
</dbReference>
<dbReference type="AlphaFoldDB" id="A0A3N4KSZ9"/>
<organism evidence="3 4">
    <name type="scientific">Morchella conica CCBAS932</name>
    <dbReference type="NCBI Taxonomy" id="1392247"/>
    <lineage>
        <taxon>Eukaryota</taxon>
        <taxon>Fungi</taxon>
        <taxon>Dikarya</taxon>
        <taxon>Ascomycota</taxon>
        <taxon>Pezizomycotina</taxon>
        <taxon>Pezizomycetes</taxon>
        <taxon>Pezizales</taxon>
        <taxon>Morchellaceae</taxon>
        <taxon>Morchella</taxon>
    </lineage>
</organism>
<reference evidence="3 4" key="1">
    <citation type="journal article" date="2018" name="Nat. Ecol. Evol.">
        <title>Pezizomycetes genomes reveal the molecular basis of ectomycorrhizal truffle lifestyle.</title>
        <authorList>
            <person name="Murat C."/>
            <person name="Payen T."/>
            <person name="Noel B."/>
            <person name="Kuo A."/>
            <person name="Morin E."/>
            <person name="Chen J."/>
            <person name="Kohler A."/>
            <person name="Krizsan K."/>
            <person name="Balestrini R."/>
            <person name="Da Silva C."/>
            <person name="Montanini B."/>
            <person name="Hainaut M."/>
            <person name="Levati E."/>
            <person name="Barry K.W."/>
            <person name="Belfiori B."/>
            <person name="Cichocki N."/>
            <person name="Clum A."/>
            <person name="Dockter R.B."/>
            <person name="Fauchery L."/>
            <person name="Guy J."/>
            <person name="Iotti M."/>
            <person name="Le Tacon F."/>
            <person name="Lindquist E.A."/>
            <person name="Lipzen A."/>
            <person name="Malagnac F."/>
            <person name="Mello A."/>
            <person name="Molinier V."/>
            <person name="Miyauchi S."/>
            <person name="Poulain J."/>
            <person name="Riccioni C."/>
            <person name="Rubini A."/>
            <person name="Sitrit Y."/>
            <person name="Splivallo R."/>
            <person name="Traeger S."/>
            <person name="Wang M."/>
            <person name="Zifcakova L."/>
            <person name="Wipf D."/>
            <person name="Zambonelli A."/>
            <person name="Paolocci F."/>
            <person name="Nowrousian M."/>
            <person name="Ottonello S."/>
            <person name="Baldrian P."/>
            <person name="Spatafora J.W."/>
            <person name="Henrissat B."/>
            <person name="Nagy L.G."/>
            <person name="Aury J.M."/>
            <person name="Wincker P."/>
            <person name="Grigoriev I.V."/>
            <person name="Bonfante P."/>
            <person name="Martin F.M."/>
        </authorList>
    </citation>
    <scope>NUCLEOTIDE SEQUENCE [LARGE SCALE GENOMIC DNA]</scope>
    <source>
        <strain evidence="3 4">CCBAS932</strain>
    </source>
</reference>
<evidence type="ECO:0000259" key="2">
    <source>
        <dbReference type="Pfam" id="PF12776"/>
    </source>
</evidence>
<dbReference type="Proteomes" id="UP000277580">
    <property type="component" value="Unassembled WGS sequence"/>
</dbReference>
<feature type="compositionally biased region" description="Basic residues" evidence="1">
    <location>
        <begin position="83"/>
        <end position="101"/>
    </location>
</feature>
<dbReference type="EMBL" id="ML119129">
    <property type="protein sequence ID" value="RPB12422.1"/>
    <property type="molecule type" value="Genomic_DNA"/>
</dbReference>
<name>A0A3N4KSZ9_9PEZI</name>
<protein>
    <recommendedName>
        <fullName evidence="2">Myb/SANT-like domain-containing protein</fullName>
    </recommendedName>
</protein>